<dbReference type="PANTHER" id="PTHR13547">
    <property type="match status" value="1"/>
</dbReference>
<feature type="compositionally biased region" description="Basic and acidic residues" evidence="13">
    <location>
        <begin position="314"/>
        <end position="327"/>
    </location>
</feature>
<reference evidence="16 17" key="1">
    <citation type="submission" date="2019-07" db="EMBL/GenBank/DDBJ databases">
        <title>De Novo Assembly of kiwifruit Actinidia rufa.</title>
        <authorList>
            <person name="Sugita-Konishi S."/>
            <person name="Sato K."/>
            <person name="Mori E."/>
            <person name="Abe Y."/>
            <person name="Kisaki G."/>
            <person name="Hamano K."/>
            <person name="Suezawa K."/>
            <person name="Otani M."/>
            <person name="Fukuda T."/>
            <person name="Manabe T."/>
            <person name="Gomi K."/>
            <person name="Tabuchi M."/>
            <person name="Akimitsu K."/>
            <person name="Kataoka I."/>
        </authorList>
    </citation>
    <scope>NUCLEOTIDE SEQUENCE [LARGE SCALE GENOMIC DNA]</scope>
    <source>
        <strain evidence="17">cv. Fuchu</strain>
    </source>
</reference>
<dbReference type="Pfam" id="PF17177">
    <property type="entry name" value="PPR_long"/>
    <property type="match status" value="2"/>
</dbReference>
<keyword evidence="11" id="KW-0460">Magnesium</keyword>
<dbReference type="GO" id="GO:0001682">
    <property type="term" value="P:tRNA 5'-leader removal"/>
    <property type="evidence" value="ECO:0007669"/>
    <property type="project" value="TreeGrafter"/>
</dbReference>
<evidence type="ECO:0000256" key="7">
    <source>
        <dbReference type="ARBA" id="ARBA00022723"/>
    </source>
</evidence>
<dbReference type="Gene3D" id="1.25.40.10">
    <property type="entry name" value="Tetratricopeptide repeat domain"/>
    <property type="match status" value="1"/>
</dbReference>
<gene>
    <name evidence="16" type="ORF">Acr_12g0009000</name>
</gene>
<evidence type="ECO:0000256" key="6">
    <source>
        <dbReference type="ARBA" id="ARBA00022722"/>
    </source>
</evidence>
<comment type="similarity">
    <text evidence="3">Belongs to the PPR family. P subfamily.</text>
</comment>
<evidence type="ECO:0000259" key="14">
    <source>
        <dbReference type="Pfam" id="PF16953"/>
    </source>
</evidence>
<dbReference type="OrthoDB" id="46913at2759"/>
<comment type="cofactor">
    <cofactor evidence="2">
        <name>Mg(2+)</name>
        <dbReference type="ChEBI" id="CHEBI:18420"/>
    </cofactor>
</comment>
<keyword evidence="7" id="KW-0479">Metal-binding</keyword>
<dbReference type="GO" id="GO:0004526">
    <property type="term" value="F:ribonuclease P activity"/>
    <property type="evidence" value="ECO:0007669"/>
    <property type="project" value="UniProtKB-EC"/>
</dbReference>
<evidence type="ECO:0000256" key="9">
    <source>
        <dbReference type="ARBA" id="ARBA00022801"/>
    </source>
</evidence>
<comment type="catalytic activity">
    <reaction evidence="1">
        <text>Endonucleolytic cleavage of RNA, removing 5'-extranucleotides from tRNA precursor.</text>
        <dbReference type="EC" id="3.1.26.5"/>
    </reaction>
</comment>
<feature type="compositionally biased region" description="Basic and acidic residues" evidence="13">
    <location>
        <begin position="927"/>
        <end position="938"/>
    </location>
</feature>
<keyword evidence="6" id="KW-0540">Nuclease</keyword>
<name>A0A7J0FJK6_9ERIC</name>
<keyword evidence="10" id="KW-0862">Zinc</keyword>
<sequence length="999" mass="110862">MPSQVCLIWERSFGLRVVPPSLLAAEKEEAKAVLTMFLKKQGLSNAVTTRTINKSDERSKPFIDHLVSRLHSVHKSRYLVGRELTTLEIRDALIPDLKTLLEEFGDILVDLVENFPNPPIKERSIEKLSSPPDEGRPVVPVSTPNTAVNSMRRKAVDRVTKVGHAGKLPPHVSSAIVTHPHGPSRGVSRHIRVSSAIVTHPHGPSRGVSRHIRVSSAIVTHPHGPSRDTGKSTVSTGERLDSGKRREIGSGFSQFKDNDKRVDKRDAKKNVSAGGRLDSWKRREIGSGFSSTRSKDENLVKKVSETMCSLVVNGKEEKRSQKGADKKVGKRKREKKIKVDSEETSLKVGLDMCSKNGDVIGALKLYDSVKRKCIKMGQYHYTVLLYLCSSAATGVVRPAKSGSGGRGLSNLIAEVSTANSEDLGEVGDVSNRNFVDTETNIPMSKNGLSVESINQDGIKLDSNGFPNPQVKGGTIQLGGGDYDSTNIKNGNSSENYDIQVSEDFKKYALQRGFEIYETMCLEKFPMNEASLTSVARMALAMGDGDMAFDTVKQMKALGINPRLRSYGPALSAFCNCGDVDKAFAVEEHMLEHGVHPEEPELEMLLRVSVEAGRSDKVYLLLHKLRTGVRKVSPSTADLLEKWFKSKIASKVGKRKLDQRLLKEAIENGGGGWHGQGWLGKGKWTVSRSSVGGDGLCKSCSEKLATIDLDPTETEKFAESVASIAAQREKNSSFQKFQKWLDYYGPFEAVVNAVVNGIRQLLPSKKWPLIVLHNRRITDYNMHKPANKTIVEKWKNVDALYATPTGSNDDWYWLYAAIKFKCLLVTNDEMRDHLFQLLGNDFFPKWKERHQVHFSFSVNGPVFHMPPPCSVVIQESEKGHWHIPIVSEHDYEGERIWLCVTRAKSTGATKVSAAIDEELHFPLHKKGRESSDSPTKPEAELAPLNHGDHKNRGNSQHPLQEICRNPRNLFSTAVFSKTQTVLTQIEDAEKLGGCLIDFEI</sequence>
<dbReference type="InterPro" id="IPR002885">
    <property type="entry name" value="PPR_rpt"/>
</dbReference>
<feature type="region of interest" description="Disordered" evidence="13">
    <location>
        <begin position="922"/>
        <end position="958"/>
    </location>
</feature>
<evidence type="ECO:0000259" key="15">
    <source>
        <dbReference type="Pfam" id="PF17177"/>
    </source>
</evidence>
<dbReference type="PANTHER" id="PTHR13547:SF7">
    <property type="entry name" value="RIBONUCLEASE P"/>
    <property type="match status" value="1"/>
</dbReference>
<feature type="domain" description="PROP1-like PPR" evidence="15">
    <location>
        <begin position="336"/>
        <end position="395"/>
    </location>
</feature>
<dbReference type="InterPro" id="IPR011990">
    <property type="entry name" value="TPR-like_helical_dom_sf"/>
</dbReference>
<evidence type="ECO:0000256" key="2">
    <source>
        <dbReference type="ARBA" id="ARBA00001946"/>
    </source>
</evidence>
<dbReference type="InterPro" id="IPR031595">
    <property type="entry name" value="PRORP_C"/>
</dbReference>
<proteinExistence type="inferred from homology"/>
<evidence type="ECO:0000256" key="5">
    <source>
        <dbReference type="ARBA" id="ARBA00022694"/>
    </source>
</evidence>
<keyword evidence="17" id="KW-1185">Reference proteome</keyword>
<dbReference type="Pfam" id="PF16953">
    <property type="entry name" value="PRORP"/>
    <property type="match status" value="1"/>
</dbReference>
<dbReference type="EC" id="3.1.26.5" evidence="4"/>
<feature type="compositionally biased region" description="Basic and acidic residues" evidence="13">
    <location>
        <begin position="238"/>
        <end position="248"/>
    </location>
</feature>
<dbReference type="GO" id="GO:0046872">
    <property type="term" value="F:metal ion binding"/>
    <property type="evidence" value="ECO:0007669"/>
    <property type="project" value="UniProtKB-KW"/>
</dbReference>
<dbReference type="PROSITE" id="PS51375">
    <property type="entry name" value="PPR"/>
    <property type="match status" value="1"/>
</dbReference>
<evidence type="ECO:0000256" key="1">
    <source>
        <dbReference type="ARBA" id="ARBA00000928"/>
    </source>
</evidence>
<feature type="domain" description="PROP1-like PPR" evidence="15">
    <location>
        <begin position="505"/>
        <end position="649"/>
    </location>
</feature>
<feature type="domain" description="PRORP" evidence="14">
    <location>
        <begin position="750"/>
        <end position="898"/>
    </location>
</feature>
<comment type="caution">
    <text evidence="16">The sequence shown here is derived from an EMBL/GenBank/DDBJ whole genome shotgun (WGS) entry which is preliminary data.</text>
</comment>
<evidence type="ECO:0000256" key="3">
    <source>
        <dbReference type="ARBA" id="ARBA00007626"/>
    </source>
</evidence>
<keyword evidence="5" id="KW-0819">tRNA processing</keyword>
<dbReference type="EMBL" id="BJWL01000012">
    <property type="protein sequence ID" value="GFY98359.1"/>
    <property type="molecule type" value="Genomic_DNA"/>
</dbReference>
<feature type="region of interest" description="Disordered" evidence="13">
    <location>
        <begin position="122"/>
        <end position="144"/>
    </location>
</feature>
<keyword evidence="8" id="KW-0677">Repeat</keyword>
<evidence type="ECO:0000256" key="13">
    <source>
        <dbReference type="SAM" id="MobiDB-lite"/>
    </source>
</evidence>
<dbReference type="AlphaFoldDB" id="A0A7J0FJK6"/>
<evidence type="ECO:0000256" key="12">
    <source>
        <dbReference type="PROSITE-ProRule" id="PRU00708"/>
    </source>
</evidence>
<dbReference type="Proteomes" id="UP000585474">
    <property type="component" value="Unassembled WGS sequence"/>
</dbReference>
<evidence type="ECO:0000256" key="10">
    <source>
        <dbReference type="ARBA" id="ARBA00022833"/>
    </source>
</evidence>
<dbReference type="FunFam" id="1.25.40.10:FF:003531">
    <property type="entry name" value="Uncharacterized protein"/>
    <property type="match status" value="1"/>
</dbReference>
<dbReference type="Gene3D" id="3.40.50.11980">
    <property type="match status" value="1"/>
</dbReference>
<evidence type="ECO:0000256" key="4">
    <source>
        <dbReference type="ARBA" id="ARBA00012179"/>
    </source>
</evidence>
<feature type="region of interest" description="Disordered" evidence="13">
    <location>
        <begin position="314"/>
        <end position="336"/>
    </location>
</feature>
<feature type="repeat" description="PPR" evidence="12">
    <location>
        <begin position="562"/>
        <end position="596"/>
    </location>
</feature>
<feature type="region of interest" description="Disordered" evidence="13">
    <location>
        <begin position="220"/>
        <end position="270"/>
    </location>
</feature>
<dbReference type="InterPro" id="IPR033443">
    <property type="entry name" value="PROP1-like_PPR_dom"/>
</dbReference>
<feature type="region of interest" description="Disordered" evidence="13">
    <location>
        <begin position="164"/>
        <end position="187"/>
    </location>
</feature>
<accession>A0A7J0FJK6</accession>
<evidence type="ECO:0000313" key="17">
    <source>
        <dbReference type="Proteomes" id="UP000585474"/>
    </source>
</evidence>
<evidence type="ECO:0000256" key="8">
    <source>
        <dbReference type="ARBA" id="ARBA00022737"/>
    </source>
</evidence>
<organism evidence="16 17">
    <name type="scientific">Actinidia rufa</name>
    <dbReference type="NCBI Taxonomy" id="165716"/>
    <lineage>
        <taxon>Eukaryota</taxon>
        <taxon>Viridiplantae</taxon>
        <taxon>Streptophyta</taxon>
        <taxon>Embryophyta</taxon>
        <taxon>Tracheophyta</taxon>
        <taxon>Spermatophyta</taxon>
        <taxon>Magnoliopsida</taxon>
        <taxon>eudicotyledons</taxon>
        <taxon>Gunneridae</taxon>
        <taxon>Pentapetalae</taxon>
        <taxon>asterids</taxon>
        <taxon>Ericales</taxon>
        <taxon>Actinidiaceae</taxon>
        <taxon>Actinidia</taxon>
    </lineage>
</organism>
<evidence type="ECO:0000256" key="11">
    <source>
        <dbReference type="ARBA" id="ARBA00022842"/>
    </source>
</evidence>
<keyword evidence="9" id="KW-0378">Hydrolase</keyword>
<feature type="compositionally biased region" description="Basic and acidic residues" evidence="13">
    <location>
        <begin position="256"/>
        <end position="269"/>
    </location>
</feature>
<evidence type="ECO:0000313" key="16">
    <source>
        <dbReference type="EMBL" id="GFY98359.1"/>
    </source>
</evidence>
<protein>
    <recommendedName>
        <fullName evidence="4">ribonuclease P</fullName>
        <ecNumber evidence="4">3.1.26.5</ecNumber>
    </recommendedName>
</protein>